<keyword evidence="7 9" id="KW-0496">Mitochondrion</keyword>
<dbReference type="InterPro" id="IPR016680">
    <property type="entry name" value="NDUFA8"/>
</dbReference>
<evidence type="ECO:0000256" key="10">
    <source>
        <dbReference type="SAM" id="MobiDB-lite"/>
    </source>
</evidence>
<evidence type="ECO:0000256" key="7">
    <source>
        <dbReference type="ARBA" id="ARBA00023128"/>
    </source>
</evidence>
<keyword evidence="8" id="KW-1015">Disulfide bond</keyword>
<dbReference type="PANTHER" id="PTHR13344:SF0">
    <property type="entry name" value="NADH DEHYDROGENASE [UBIQUINONE] 1 ALPHA SUBCOMPLEX SUBUNIT 8"/>
    <property type="match status" value="1"/>
</dbReference>
<keyword evidence="3 9" id="KW-0813">Transport</keyword>
<keyword evidence="4 9" id="KW-0679">Respiratory chain</keyword>
<keyword evidence="5" id="KW-0677">Repeat</keyword>
<gene>
    <name evidence="11" type="ORF">NTJ_10410</name>
</gene>
<evidence type="ECO:0000256" key="2">
    <source>
        <dbReference type="ARBA" id="ARBA00010705"/>
    </source>
</evidence>
<evidence type="ECO:0000256" key="6">
    <source>
        <dbReference type="ARBA" id="ARBA00022982"/>
    </source>
</evidence>
<dbReference type="Proteomes" id="UP001307889">
    <property type="component" value="Chromosome 8"/>
</dbReference>
<name>A0ABN7AZK2_9HEMI</name>
<comment type="function">
    <text evidence="1 9">Accessory subunit of the mitochondrial membrane respiratory chain NADH dehydrogenase (Complex I), that is believed not to be involved in catalysis. Complex I functions in the transfer of electrons from NADH to the respiratory chain. The immediate electron acceptor for the enzyme is believed to be ubiquinone.</text>
</comment>
<proteinExistence type="inferred from homology"/>
<evidence type="ECO:0000256" key="1">
    <source>
        <dbReference type="ARBA" id="ARBA00003195"/>
    </source>
</evidence>
<sequence>MVVSHDITLPTEEELTVQEVNVSSSVLRSAAFHLGKYCEFANDEFMLCRTENNGDPRKCLKEGKEVTRCSLEFFQKMKKVCRQQFESYAECVDKSSCNFQFKPCRKSQGVYDQCMLDNMGLERPHWGYFSKAKIHDTKRPKPPPPEIQVYPDATPALPDDYPRHPNKYGGYYAHQ</sequence>
<evidence type="ECO:0000256" key="4">
    <source>
        <dbReference type="ARBA" id="ARBA00022660"/>
    </source>
</evidence>
<comment type="similarity">
    <text evidence="2 9">Belongs to the complex I NDUFA8 subunit family.</text>
</comment>
<dbReference type="PROSITE" id="PS51808">
    <property type="entry name" value="CHCH"/>
    <property type="match status" value="1"/>
</dbReference>
<evidence type="ECO:0000313" key="12">
    <source>
        <dbReference type="Proteomes" id="UP001307889"/>
    </source>
</evidence>
<dbReference type="PANTHER" id="PTHR13344">
    <property type="entry name" value="NADH-UBIQUINONE OXIDOREDUCTASE"/>
    <property type="match status" value="1"/>
</dbReference>
<dbReference type="PIRSF" id="PIRSF017016">
    <property type="entry name" value="NDUA8"/>
    <property type="match status" value="1"/>
</dbReference>
<keyword evidence="6 9" id="KW-0249">Electron transport</keyword>
<organism evidence="11 12">
    <name type="scientific">Nesidiocoris tenuis</name>
    <dbReference type="NCBI Taxonomy" id="355587"/>
    <lineage>
        <taxon>Eukaryota</taxon>
        <taxon>Metazoa</taxon>
        <taxon>Ecdysozoa</taxon>
        <taxon>Arthropoda</taxon>
        <taxon>Hexapoda</taxon>
        <taxon>Insecta</taxon>
        <taxon>Pterygota</taxon>
        <taxon>Neoptera</taxon>
        <taxon>Paraneoptera</taxon>
        <taxon>Hemiptera</taxon>
        <taxon>Heteroptera</taxon>
        <taxon>Panheteroptera</taxon>
        <taxon>Cimicomorpha</taxon>
        <taxon>Miridae</taxon>
        <taxon>Dicyphina</taxon>
        <taxon>Nesidiocoris</taxon>
    </lineage>
</organism>
<protein>
    <recommendedName>
        <fullName evidence="9">NADH dehydrogenase [ubiquinone] 1 alpha subcomplex subunit 8</fullName>
    </recommendedName>
</protein>
<keyword evidence="9" id="KW-0999">Mitochondrion inner membrane</keyword>
<comment type="subcellular location">
    <subcellularLocation>
        <location evidence="9">Mitochondrion inner membrane</location>
    </subcellularLocation>
</comment>
<evidence type="ECO:0000313" key="11">
    <source>
        <dbReference type="EMBL" id="BES97596.1"/>
    </source>
</evidence>
<evidence type="ECO:0000256" key="9">
    <source>
        <dbReference type="PIRNR" id="PIRNR017016"/>
    </source>
</evidence>
<accession>A0ABN7AZK2</accession>
<keyword evidence="12" id="KW-1185">Reference proteome</keyword>
<dbReference type="EMBL" id="AP028916">
    <property type="protein sequence ID" value="BES97596.1"/>
    <property type="molecule type" value="Genomic_DNA"/>
</dbReference>
<feature type="region of interest" description="Disordered" evidence="10">
    <location>
        <begin position="135"/>
        <end position="175"/>
    </location>
</feature>
<evidence type="ECO:0000256" key="5">
    <source>
        <dbReference type="ARBA" id="ARBA00022737"/>
    </source>
</evidence>
<evidence type="ECO:0000256" key="8">
    <source>
        <dbReference type="ARBA" id="ARBA00023157"/>
    </source>
</evidence>
<evidence type="ECO:0000256" key="3">
    <source>
        <dbReference type="ARBA" id="ARBA00022448"/>
    </source>
</evidence>
<keyword evidence="9" id="KW-0472">Membrane</keyword>
<reference evidence="11 12" key="1">
    <citation type="submission" date="2023-09" db="EMBL/GenBank/DDBJ databases">
        <title>Nesidiocoris tenuis whole genome shotgun sequence.</title>
        <authorList>
            <person name="Shibata T."/>
            <person name="Shimoda M."/>
            <person name="Kobayashi T."/>
            <person name="Uehara T."/>
        </authorList>
    </citation>
    <scope>NUCLEOTIDE SEQUENCE [LARGE SCALE GENOMIC DNA]</scope>
    <source>
        <strain evidence="11 12">Japan</strain>
    </source>
</reference>